<feature type="domain" description="Protein kinase" evidence="6">
    <location>
        <begin position="1"/>
        <end position="89"/>
    </location>
</feature>
<evidence type="ECO:0000256" key="2">
    <source>
        <dbReference type="ARBA" id="ARBA00022679"/>
    </source>
</evidence>
<name>A0A7S3CS48_9SPIT</name>
<evidence type="ECO:0000256" key="4">
    <source>
        <dbReference type="ARBA" id="ARBA00022777"/>
    </source>
</evidence>
<evidence type="ECO:0000256" key="3">
    <source>
        <dbReference type="ARBA" id="ARBA00022741"/>
    </source>
</evidence>
<dbReference type="Pfam" id="PF00069">
    <property type="entry name" value="Pkinase"/>
    <property type="match status" value="1"/>
</dbReference>
<evidence type="ECO:0000313" key="7">
    <source>
        <dbReference type="EMBL" id="CAE0235965.1"/>
    </source>
</evidence>
<evidence type="ECO:0000256" key="5">
    <source>
        <dbReference type="ARBA" id="ARBA00022840"/>
    </source>
</evidence>
<keyword evidence="1" id="KW-0723">Serine/threonine-protein kinase</keyword>
<dbReference type="AlphaFoldDB" id="A0A7S3CS48"/>
<sequence>MVRSKPHGKSIDWYGVGAILYEFLVGYPPYFHKDDRQLYENIIQGKLQTPREIFSPLAEDLVTSLLARNPLERIGAIDGLEDIKLHPWFAEVDWDDVAKKRVYPKVYEEKNLRDKSDRIKISDLTVKDKDEADSIFYTDPTLKYVEGWDADLL</sequence>
<dbReference type="Gene3D" id="1.10.510.10">
    <property type="entry name" value="Transferase(Phosphotransferase) domain 1"/>
    <property type="match status" value="1"/>
</dbReference>
<dbReference type="EMBL" id="HBIA01015498">
    <property type="protein sequence ID" value="CAE0235965.1"/>
    <property type="molecule type" value="Transcribed_RNA"/>
</dbReference>
<reference evidence="7" key="1">
    <citation type="submission" date="2021-01" db="EMBL/GenBank/DDBJ databases">
        <authorList>
            <person name="Corre E."/>
            <person name="Pelletier E."/>
            <person name="Niang G."/>
            <person name="Scheremetjew M."/>
            <person name="Finn R."/>
            <person name="Kale V."/>
            <person name="Holt S."/>
            <person name="Cochrane G."/>
            <person name="Meng A."/>
            <person name="Brown T."/>
            <person name="Cohen L."/>
        </authorList>
    </citation>
    <scope>NUCLEOTIDE SEQUENCE</scope>
    <source>
        <strain evidence="7">Ras09</strain>
    </source>
</reference>
<evidence type="ECO:0000256" key="1">
    <source>
        <dbReference type="ARBA" id="ARBA00022527"/>
    </source>
</evidence>
<keyword evidence="3" id="KW-0547">Nucleotide-binding</keyword>
<gene>
    <name evidence="7" type="ORF">SRAS04492_LOCUS7772</name>
</gene>
<protein>
    <recommendedName>
        <fullName evidence="6">Protein kinase domain-containing protein</fullName>
    </recommendedName>
</protein>
<keyword evidence="4" id="KW-0418">Kinase</keyword>
<keyword evidence="5" id="KW-0067">ATP-binding</keyword>
<proteinExistence type="predicted"/>
<organism evidence="7">
    <name type="scientific">Strombidium rassoulzadegani</name>
    <dbReference type="NCBI Taxonomy" id="1082188"/>
    <lineage>
        <taxon>Eukaryota</taxon>
        <taxon>Sar</taxon>
        <taxon>Alveolata</taxon>
        <taxon>Ciliophora</taxon>
        <taxon>Intramacronucleata</taxon>
        <taxon>Spirotrichea</taxon>
        <taxon>Oligotrichia</taxon>
        <taxon>Strombidiidae</taxon>
        <taxon>Strombidium</taxon>
    </lineage>
</organism>
<keyword evidence="2" id="KW-0808">Transferase</keyword>
<dbReference type="GO" id="GO:0005524">
    <property type="term" value="F:ATP binding"/>
    <property type="evidence" value="ECO:0007669"/>
    <property type="project" value="UniProtKB-KW"/>
</dbReference>
<dbReference type="GO" id="GO:0004691">
    <property type="term" value="F:cAMP-dependent protein kinase activity"/>
    <property type="evidence" value="ECO:0007669"/>
    <property type="project" value="TreeGrafter"/>
</dbReference>
<dbReference type="SUPFAM" id="SSF56112">
    <property type="entry name" value="Protein kinase-like (PK-like)"/>
    <property type="match status" value="1"/>
</dbReference>
<dbReference type="PANTHER" id="PTHR24353:SF37">
    <property type="entry name" value="CAMP-DEPENDENT PROTEIN KINASE CATALYTIC SUBUNIT PRKX"/>
    <property type="match status" value="1"/>
</dbReference>
<dbReference type="InterPro" id="IPR000719">
    <property type="entry name" value="Prot_kinase_dom"/>
</dbReference>
<evidence type="ECO:0000259" key="6">
    <source>
        <dbReference type="PROSITE" id="PS50011"/>
    </source>
</evidence>
<dbReference type="InterPro" id="IPR011009">
    <property type="entry name" value="Kinase-like_dom_sf"/>
</dbReference>
<accession>A0A7S3CS48</accession>
<dbReference type="PANTHER" id="PTHR24353">
    <property type="entry name" value="CYCLIC NUCLEOTIDE-DEPENDENT PROTEIN KINASE"/>
    <property type="match status" value="1"/>
</dbReference>
<dbReference type="GO" id="GO:0005952">
    <property type="term" value="C:cAMP-dependent protein kinase complex"/>
    <property type="evidence" value="ECO:0007669"/>
    <property type="project" value="TreeGrafter"/>
</dbReference>
<dbReference type="PROSITE" id="PS50011">
    <property type="entry name" value="PROTEIN_KINASE_DOM"/>
    <property type="match status" value="1"/>
</dbReference>